<reference evidence="2 3" key="1">
    <citation type="journal article" date="2024" name="BMC Genomics">
        <title>De novo assembly and annotation of Popillia japonica's genome with initial clues to its potential as an invasive pest.</title>
        <authorList>
            <person name="Cucini C."/>
            <person name="Boschi S."/>
            <person name="Funari R."/>
            <person name="Cardaioli E."/>
            <person name="Iannotti N."/>
            <person name="Marturano G."/>
            <person name="Paoli F."/>
            <person name="Bruttini M."/>
            <person name="Carapelli A."/>
            <person name="Frati F."/>
            <person name="Nardi F."/>
        </authorList>
    </citation>
    <scope>NUCLEOTIDE SEQUENCE [LARGE SCALE GENOMIC DNA]</scope>
    <source>
        <strain evidence="2">DMR45628</strain>
    </source>
</reference>
<gene>
    <name evidence="2" type="ORF">QE152_g40212</name>
</gene>
<accession>A0AAW1HRQ4</accession>
<dbReference type="Gene3D" id="3.30.420.10">
    <property type="entry name" value="Ribonuclease H-like superfamily/Ribonuclease H"/>
    <property type="match status" value="1"/>
</dbReference>
<dbReference type="EMBL" id="JASPKY010001069">
    <property type="protein sequence ID" value="KAK9679197.1"/>
    <property type="molecule type" value="Genomic_DNA"/>
</dbReference>
<dbReference type="SUPFAM" id="SSF53098">
    <property type="entry name" value="Ribonuclease H-like"/>
    <property type="match status" value="1"/>
</dbReference>
<dbReference type="Pfam" id="PF00665">
    <property type="entry name" value="rve"/>
    <property type="match status" value="1"/>
</dbReference>
<name>A0AAW1HRQ4_POPJA</name>
<dbReference type="GO" id="GO:0042575">
    <property type="term" value="C:DNA polymerase complex"/>
    <property type="evidence" value="ECO:0007669"/>
    <property type="project" value="UniProtKB-ARBA"/>
</dbReference>
<keyword evidence="3" id="KW-1185">Reference proteome</keyword>
<sequence length="420" mass="48462">MTGLKYELILGSDFFHKYNVIIDYECRKLIIGGNDIIFDRSVPQVVEESRQEILLSGLNMNECMENVEGNVSSDNDCNINKLEWKGMDLGIPPHSTLELNDVICESEYGNFVSSLLQKNINLVDNTACVASSLYEHKLEVDESLAFKAKCYPIAQAYREQVNLQIQKMIKDNIIERAVTSYPIAQAYREQAMLSITLVSFLKQAGWMQSRIFILLPVSKRSKVLLGLLNYDKKFIPNMAKICLSLYRLLKKGTKFKWSPVEELAFNEIKSYFYNNLSLIHPNFKKNILVIVDAFSKYVRFFATSRCNALTVIDCLNEYFLMVGYPKRIIMDNGKCFKNKKLLTFLCKYNISASFIPIRHPCSNIAERFIRELTQLLRILCNESHTSWFEKLFYLEDIINSTPSSTTESCPNKFLFAKTSY</sequence>
<evidence type="ECO:0000313" key="3">
    <source>
        <dbReference type="Proteomes" id="UP001458880"/>
    </source>
</evidence>
<evidence type="ECO:0000313" key="2">
    <source>
        <dbReference type="EMBL" id="KAK9679197.1"/>
    </source>
</evidence>
<dbReference type="InterPro" id="IPR043502">
    <property type="entry name" value="DNA/RNA_pol_sf"/>
</dbReference>
<dbReference type="GO" id="GO:0071897">
    <property type="term" value="P:DNA biosynthetic process"/>
    <property type="evidence" value="ECO:0007669"/>
    <property type="project" value="UniProtKB-ARBA"/>
</dbReference>
<comment type="caution">
    <text evidence="2">The sequence shown here is derived from an EMBL/GenBank/DDBJ whole genome shotgun (WGS) entry which is preliminary data.</text>
</comment>
<dbReference type="AlphaFoldDB" id="A0AAW1HRQ4"/>
<dbReference type="InterPro" id="IPR001584">
    <property type="entry name" value="Integrase_cat-core"/>
</dbReference>
<dbReference type="SUPFAM" id="SSF56672">
    <property type="entry name" value="DNA/RNA polymerases"/>
    <property type="match status" value="1"/>
</dbReference>
<organism evidence="2 3">
    <name type="scientific">Popillia japonica</name>
    <name type="common">Japanese beetle</name>
    <dbReference type="NCBI Taxonomy" id="7064"/>
    <lineage>
        <taxon>Eukaryota</taxon>
        <taxon>Metazoa</taxon>
        <taxon>Ecdysozoa</taxon>
        <taxon>Arthropoda</taxon>
        <taxon>Hexapoda</taxon>
        <taxon>Insecta</taxon>
        <taxon>Pterygota</taxon>
        <taxon>Neoptera</taxon>
        <taxon>Endopterygota</taxon>
        <taxon>Coleoptera</taxon>
        <taxon>Polyphaga</taxon>
        <taxon>Scarabaeiformia</taxon>
        <taxon>Scarabaeidae</taxon>
        <taxon>Rutelinae</taxon>
        <taxon>Popillia</taxon>
    </lineage>
</organism>
<evidence type="ECO:0000259" key="1">
    <source>
        <dbReference type="PROSITE" id="PS50994"/>
    </source>
</evidence>
<dbReference type="InterPro" id="IPR012337">
    <property type="entry name" value="RNaseH-like_sf"/>
</dbReference>
<dbReference type="InterPro" id="IPR050951">
    <property type="entry name" value="Retrovirus_Pol_polyprotein"/>
</dbReference>
<dbReference type="GO" id="GO:0015074">
    <property type="term" value="P:DNA integration"/>
    <property type="evidence" value="ECO:0007669"/>
    <property type="project" value="InterPro"/>
</dbReference>
<dbReference type="PANTHER" id="PTHR37984:SF5">
    <property type="entry name" value="PROTEIN NYNRIN-LIKE"/>
    <property type="match status" value="1"/>
</dbReference>
<protein>
    <submittedName>
        <fullName evidence="2">Integrase core domain</fullName>
    </submittedName>
</protein>
<dbReference type="PROSITE" id="PS50994">
    <property type="entry name" value="INTEGRASE"/>
    <property type="match status" value="1"/>
</dbReference>
<dbReference type="PANTHER" id="PTHR37984">
    <property type="entry name" value="PROTEIN CBG26694"/>
    <property type="match status" value="1"/>
</dbReference>
<feature type="domain" description="Integrase catalytic" evidence="1">
    <location>
        <begin position="255"/>
        <end position="418"/>
    </location>
</feature>
<dbReference type="GO" id="GO:0003676">
    <property type="term" value="F:nucleic acid binding"/>
    <property type="evidence" value="ECO:0007669"/>
    <property type="project" value="InterPro"/>
</dbReference>
<dbReference type="Proteomes" id="UP001458880">
    <property type="component" value="Unassembled WGS sequence"/>
</dbReference>
<proteinExistence type="predicted"/>
<dbReference type="InterPro" id="IPR036397">
    <property type="entry name" value="RNaseH_sf"/>
</dbReference>